<proteinExistence type="predicted"/>
<dbReference type="SUPFAM" id="SSF48452">
    <property type="entry name" value="TPR-like"/>
    <property type="match status" value="1"/>
</dbReference>
<dbReference type="InterPro" id="IPR010323">
    <property type="entry name" value="DUF924"/>
</dbReference>
<dbReference type="Gene3D" id="1.20.58.320">
    <property type="entry name" value="TPR-like"/>
    <property type="match status" value="1"/>
</dbReference>
<dbReference type="EMBL" id="QEYD01000003">
    <property type="protein sequence ID" value="PWE30126.1"/>
    <property type="molecule type" value="Genomic_DNA"/>
</dbReference>
<reference evidence="1 2" key="1">
    <citation type="submission" date="2018-05" db="EMBL/GenBank/DDBJ databases">
        <title>Pararhodobacter marina sp. nov., isolated from deep-sea water of the Indian Ocean.</title>
        <authorList>
            <person name="Lai Q.Sr."/>
            <person name="Liu X."/>
            <person name="Shao Z."/>
        </authorList>
    </citation>
    <scope>NUCLEOTIDE SEQUENCE [LARGE SCALE GENOMIC DNA]</scope>
    <source>
        <strain evidence="1 2">CIC4N-9</strain>
    </source>
</reference>
<dbReference type="RefSeq" id="WP_109532273.1">
    <property type="nucleotide sequence ID" value="NZ_CAXPUO010000065.1"/>
</dbReference>
<dbReference type="InterPro" id="IPR011990">
    <property type="entry name" value="TPR-like_helical_dom_sf"/>
</dbReference>
<comment type="caution">
    <text evidence="1">The sequence shown here is derived from an EMBL/GenBank/DDBJ whole genome shotgun (WGS) entry which is preliminary data.</text>
</comment>
<name>A0A2U2CE16_9RHOB</name>
<accession>A0A2U2CE16</accession>
<dbReference type="OrthoDB" id="7593450at2"/>
<protein>
    <submittedName>
        <fullName evidence="1">DUF924 domain-containing protein</fullName>
    </submittedName>
</protein>
<dbReference type="Pfam" id="PF06041">
    <property type="entry name" value="DUF924"/>
    <property type="match status" value="1"/>
</dbReference>
<gene>
    <name evidence="1" type="ORF">C4N9_05335</name>
</gene>
<dbReference type="AlphaFoldDB" id="A0A2U2CE16"/>
<evidence type="ECO:0000313" key="1">
    <source>
        <dbReference type="EMBL" id="PWE30126.1"/>
    </source>
</evidence>
<evidence type="ECO:0000313" key="2">
    <source>
        <dbReference type="Proteomes" id="UP000244940"/>
    </source>
</evidence>
<sequence length="193" mass="22218">MTTTARADAILDYWDDLGPEGWYAGGEALDDEIRARFEEDWNDAQAGRLRHWMSCPEGMLAFLLLTDQFPRNMFRGQAKAFATDYKARRVSHYMWLNMADLKIDEPLRQFCYLPLMHSESPFDQDRCVALMIARLPETGADNVVHACAHRNVIRRFRRFPFRNEALGRETTPDEAAWLAEGGYGAIVRQLQAA</sequence>
<organism evidence="1 2">
    <name type="scientific">Pararhodobacter marinus</name>
    <dbReference type="NCBI Taxonomy" id="2184063"/>
    <lineage>
        <taxon>Bacteria</taxon>
        <taxon>Pseudomonadati</taxon>
        <taxon>Pseudomonadota</taxon>
        <taxon>Alphaproteobacteria</taxon>
        <taxon>Rhodobacterales</taxon>
        <taxon>Paracoccaceae</taxon>
        <taxon>Pararhodobacter</taxon>
    </lineage>
</organism>
<dbReference type="GeneID" id="94364302"/>
<dbReference type="Proteomes" id="UP000244940">
    <property type="component" value="Unassembled WGS sequence"/>
</dbReference>
<dbReference type="Gene3D" id="1.25.40.10">
    <property type="entry name" value="Tetratricopeptide repeat domain"/>
    <property type="match status" value="1"/>
</dbReference>
<keyword evidence="2" id="KW-1185">Reference proteome</keyword>